<gene>
    <name evidence="1" type="ORF">CEW89_06320</name>
</gene>
<evidence type="ECO:0000313" key="2">
    <source>
        <dbReference type="Proteomes" id="UP000217935"/>
    </source>
</evidence>
<evidence type="ECO:0000313" key="1">
    <source>
        <dbReference type="EMBL" id="ATG47215.1"/>
    </source>
</evidence>
<dbReference type="AlphaFoldDB" id="A0A291GAL2"/>
<organism evidence="1 2">
    <name type="scientific">Celeribacter ethanolicus</name>
    <dbReference type="NCBI Taxonomy" id="1758178"/>
    <lineage>
        <taxon>Bacteria</taxon>
        <taxon>Pseudomonadati</taxon>
        <taxon>Pseudomonadota</taxon>
        <taxon>Alphaproteobacteria</taxon>
        <taxon>Rhodobacterales</taxon>
        <taxon>Roseobacteraceae</taxon>
        <taxon>Celeribacter</taxon>
    </lineage>
</organism>
<accession>A0A291GAL2</accession>
<sequence>MSFYFALKTQSKITTDDILSALTKSDVAALQTDAGTVFYHPGQSLRGVILYETNDGYDIGLNAFTPRIDAYLAREIASVIAKRTQAEVYAEDDELAIPAERIAEYGGEDWIAARENEAQLLMAQSGSQITDQYSTVFGYKRPFALPTSKALSAQDRLSEIDRLMLEGIALQQIDDVEDIYPAQIFTMTFKAPKRRLLDRLKGRPQQDAPPDRHFFTVTEETRTLTPAPMNFGELEVNLVDKSNQTRAITAENLYNHARSLGCREYGFGSFDLTLSGDDFEKIFAEARALSPLA</sequence>
<dbReference type="OrthoDB" id="9987636at2"/>
<name>A0A291GAL2_9RHOB</name>
<dbReference type="KEGG" id="ceh:CEW89_06320"/>
<protein>
    <submittedName>
        <fullName evidence="1">Uncharacterized protein</fullName>
    </submittedName>
</protein>
<proteinExistence type="predicted"/>
<dbReference type="STRING" id="1758178.GCA_001550095_03258"/>
<dbReference type="Proteomes" id="UP000217935">
    <property type="component" value="Chromosome"/>
</dbReference>
<reference evidence="1 2" key="1">
    <citation type="submission" date="2017-06" db="EMBL/GenBank/DDBJ databases">
        <title>Celeribacter sp. TSPH2 complete genome sequence.</title>
        <authorList>
            <person name="Woo J.-H."/>
            <person name="Kim H.-S."/>
        </authorList>
    </citation>
    <scope>NUCLEOTIDE SEQUENCE [LARGE SCALE GENOMIC DNA]</scope>
    <source>
        <strain evidence="1 2">TSPH2</strain>
    </source>
</reference>
<dbReference type="RefSeq" id="WP_096805322.1">
    <property type="nucleotide sequence ID" value="NZ_CP022196.1"/>
</dbReference>
<dbReference type="EMBL" id="CP022196">
    <property type="protein sequence ID" value="ATG47215.1"/>
    <property type="molecule type" value="Genomic_DNA"/>
</dbReference>
<keyword evidence="2" id="KW-1185">Reference proteome</keyword>